<dbReference type="EMBL" id="KZ308322">
    <property type="protein sequence ID" value="KAG8227436.1"/>
    <property type="molecule type" value="Genomic_DNA"/>
</dbReference>
<evidence type="ECO:0000313" key="1">
    <source>
        <dbReference type="EMBL" id="KAG8227436.1"/>
    </source>
</evidence>
<proteinExistence type="predicted"/>
<dbReference type="AlphaFoldDB" id="A0A8K0NZ54"/>
<dbReference type="PANTHER" id="PTHR31649:SF1">
    <property type="entry name" value="FARNESOIC ACID O-METHYL TRANSFERASE DOMAIN-CONTAINING PROTEIN"/>
    <property type="match status" value="1"/>
</dbReference>
<gene>
    <name evidence="1" type="ORF">J437_LFUL000445</name>
</gene>
<evidence type="ECO:0000313" key="2">
    <source>
        <dbReference type="Proteomes" id="UP000792457"/>
    </source>
</evidence>
<dbReference type="OrthoDB" id="1925699at2759"/>
<dbReference type="InterPro" id="IPR006616">
    <property type="entry name" value="DM9_repeat"/>
</dbReference>
<dbReference type="Proteomes" id="UP000792457">
    <property type="component" value="Unassembled WGS sequence"/>
</dbReference>
<sequence length="187" mass="21067">MLCCWFRLIRVSEGEKGPFGLPSYILAFHWLLDDLLVEVLCGSNLVWEESSFGRSNPRAVVGGKTILGENLYIGLAKHSSDSIVGKVHPSHKRCYVAYNGRELYYLHYKILTSDRTQNTDVVIVYFLHFLLEKELDTTRNCPSGKPTDLCSLGRRADQTCTGTPEASRLAPSHLTSRLVIHRIKKTA</sequence>
<reference evidence="1" key="2">
    <citation type="submission" date="2017-10" db="EMBL/GenBank/DDBJ databases">
        <title>Ladona fulva Genome sequencing and assembly.</title>
        <authorList>
            <person name="Murali S."/>
            <person name="Richards S."/>
            <person name="Bandaranaike D."/>
            <person name="Bellair M."/>
            <person name="Blankenburg K."/>
            <person name="Chao H."/>
            <person name="Dinh H."/>
            <person name="Doddapaneni H."/>
            <person name="Dugan-Rocha S."/>
            <person name="Elkadiri S."/>
            <person name="Gnanaolivu R."/>
            <person name="Hernandez B."/>
            <person name="Skinner E."/>
            <person name="Javaid M."/>
            <person name="Lee S."/>
            <person name="Li M."/>
            <person name="Ming W."/>
            <person name="Munidasa M."/>
            <person name="Muniz J."/>
            <person name="Nguyen L."/>
            <person name="Hughes D."/>
            <person name="Osuji N."/>
            <person name="Pu L.-L."/>
            <person name="Puazo M."/>
            <person name="Qu C."/>
            <person name="Quiroz J."/>
            <person name="Raj R."/>
            <person name="Weissenberger G."/>
            <person name="Xin Y."/>
            <person name="Zou X."/>
            <person name="Han Y."/>
            <person name="Worley K."/>
            <person name="Muzny D."/>
            <person name="Gibbs R."/>
        </authorList>
    </citation>
    <scope>NUCLEOTIDE SEQUENCE</scope>
    <source>
        <strain evidence="1">Sampled in the wild</strain>
    </source>
</reference>
<reference evidence="1" key="1">
    <citation type="submission" date="2013-04" db="EMBL/GenBank/DDBJ databases">
        <authorList>
            <person name="Qu J."/>
            <person name="Murali S.C."/>
            <person name="Bandaranaike D."/>
            <person name="Bellair M."/>
            <person name="Blankenburg K."/>
            <person name="Chao H."/>
            <person name="Dinh H."/>
            <person name="Doddapaneni H."/>
            <person name="Downs B."/>
            <person name="Dugan-Rocha S."/>
            <person name="Elkadiri S."/>
            <person name="Gnanaolivu R.D."/>
            <person name="Hernandez B."/>
            <person name="Javaid M."/>
            <person name="Jayaseelan J.C."/>
            <person name="Lee S."/>
            <person name="Li M."/>
            <person name="Ming W."/>
            <person name="Munidasa M."/>
            <person name="Muniz J."/>
            <person name="Nguyen L."/>
            <person name="Ongeri F."/>
            <person name="Osuji N."/>
            <person name="Pu L.-L."/>
            <person name="Puazo M."/>
            <person name="Qu C."/>
            <person name="Quiroz J."/>
            <person name="Raj R."/>
            <person name="Weissenberger G."/>
            <person name="Xin Y."/>
            <person name="Zou X."/>
            <person name="Han Y."/>
            <person name="Richards S."/>
            <person name="Worley K."/>
            <person name="Muzny D."/>
            <person name="Gibbs R."/>
        </authorList>
    </citation>
    <scope>NUCLEOTIDE SEQUENCE</scope>
    <source>
        <strain evidence="1">Sampled in the wild</strain>
    </source>
</reference>
<dbReference type="SMART" id="SM00696">
    <property type="entry name" value="DM9"/>
    <property type="match status" value="1"/>
</dbReference>
<keyword evidence="2" id="KW-1185">Reference proteome</keyword>
<organism evidence="1 2">
    <name type="scientific">Ladona fulva</name>
    <name type="common">Scarce chaser dragonfly</name>
    <name type="synonym">Libellula fulva</name>
    <dbReference type="NCBI Taxonomy" id="123851"/>
    <lineage>
        <taxon>Eukaryota</taxon>
        <taxon>Metazoa</taxon>
        <taxon>Ecdysozoa</taxon>
        <taxon>Arthropoda</taxon>
        <taxon>Hexapoda</taxon>
        <taxon>Insecta</taxon>
        <taxon>Pterygota</taxon>
        <taxon>Palaeoptera</taxon>
        <taxon>Odonata</taxon>
        <taxon>Epiprocta</taxon>
        <taxon>Anisoptera</taxon>
        <taxon>Libelluloidea</taxon>
        <taxon>Libellulidae</taxon>
        <taxon>Ladona</taxon>
    </lineage>
</organism>
<comment type="caution">
    <text evidence="1">The sequence shown here is derived from an EMBL/GenBank/DDBJ whole genome shotgun (WGS) entry which is preliminary data.</text>
</comment>
<dbReference type="PANTHER" id="PTHR31649">
    <property type="entry name" value="AGAP009604-PA"/>
    <property type="match status" value="1"/>
</dbReference>
<dbReference type="Pfam" id="PF11901">
    <property type="entry name" value="DM9"/>
    <property type="match status" value="1"/>
</dbReference>
<accession>A0A8K0NZ54</accession>
<name>A0A8K0NZ54_LADFU</name>
<protein>
    <submittedName>
        <fullName evidence="1">Uncharacterized protein</fullName>
    </submittedName>
</protein>